<feature type="compositionally biased region" description="Pro residues" evidence="1">
    <location>
        <begin position="26"/>
        <end position="37"/>
    </location>
</feature>
<feature type="chain" id="PRO_5012134656" evidence="2">
    <location>
        <begin position="24"/>
        <end position="162"/>
    </location>
</feature>
<evidence type="ECO:0000256" key="1">
    <source>
        <dbReference type="SAM" id="MobiDB-lite"/>
    </source>
</evidence>
<dbReference type="AlphaFoldDB" id="A0A2B7YCA5"/>
<comment type="caution">
    <text evidence="3">The sequence shown here is derived from an EMBL/GenBank/DDBJ whole genome shotgun (WGS) entry which is preliminary data.</text>
</comment>
<proteinExistence type="predicted"/>
<feature type="compositionally biased region" description="Acidic residues" evidence="1">
    <location>
        <begin position="114"/>
        <end position="124"/>
    </location>
</feature>
<protein>
    <submittedName>
        <fullName evidence="3">Uncharacterized protein</fullName>
    </submittedName>
</protein>
<keyword evidence="4" id="KW-1185">Reference proteome</keyword>
<evidence type="ECO:0000256" key="2">
    <source>
        <dbReference type="SAM" id="SignalP"/>
    </source>
</evidence>
<feature type="compositionally biased region" description="Low complexity" evidence="1">
    <location>
        <begin position="90"/>
        <end position="106"/>
    </location>
</feature>
<dbReference type="Proteomes" id="UP000224634">
    <property type="component" value="Unassembled WGS sequence"/>
</dbReference>
<feature type="region of interest" description="Disordered" evidence="1">
    <location>
        <begin position="25"/>
        <end position="44"/>
    </location>
</feature>
<evidence type="ECO:0000313" key="3">
    <source>
        <dbReference type="EMBL" id="PGH19166.1"/>
    </source>
</evidence>
<dbReference type="EMBL" id="PDNA01000052">
    <property type="protein sequence ID" value="PGH19166.1"/>
    <property type="molecule type" value="Genomic_DNA"/>
</dbReference>
<organism evidence="3 4">
    <name type="scientific">Polytolypa hystricis (strain UAMH7299)</name>
    <dbReference type="NCBI Taxonomy" id="1447883"/>
    <lineage>
        <taxon>Eukaryota</taxon>
        <taxon>Fungi</taxon>
        <taxon>Dikarya</taxon>
        <taxon>Ascomycota</taxon>
        <taxon>Pezizomycotina</taxon>
        <taxon>Eurotiomycetes</taxon>
        <taxon>Eurotiomycetidae</taxon>
        <taxon>Onygenales</taxon>
        <taxon>Onygenales incertae sedis</taxon>
        <taxon>Polytolypa</taxon>
    </lineage>
</organism>
<name>A0A2B7YCA5_POLH7</name>
<accession>A0A2B7YCA5</accession>
<dbReference type="STRING" id="1447883.A0A2B7YCA5"/>
<keyword evidence="2" id="KW-0732">Signal</keyword>
<sequence>MLTLTFSLSTLLIFLLASSKAIAQTPDPPPATPPATPVPSAQTPRLQKCDAQLCYNNCPEDPARLNTDNQRNINCEAAGKLSTTTEKETPTATTTTRTRSQSASGTVGSKETGTGDDETAEEEGTSGADGARATNNAAAGMRVMGSGMVGGVLGWWVVWESL</sequence>
<reference evidence="3 4" key="1">
    <citation type="submission" date="2017-10" db="EMBL/GenBank/DDBJ databases">
        <title>Comparative genomics in systemic dimorphic fungi from Ajellomycetaceae.</title>
        <authorList>
            <person name="Munoz J.F."/>
            <person name="Mcewen J.G."/>
            <person name="Clay O.K."/>
            <person name="Cuomo C.A."/>
        </authorList>
    </citation>
    <scope>NUCLEOTIDE SEQUENCE [LARGE SCALE GENOMIC DNA]</scope>
    <source>
        <strain evidence="3 4">UAMH7299</strain>
    </source>
</reference>
<evidence type="ECO:0000313" key="4">
    <source>
        <dbReference type="Proteomes" id="UP000224634"/>
    </source>
</evidence>
<feature type="signal peptide" evidence="2">
    <location>
        <begin position="1"/>
        <end position="23"/>
    </location>
</feature>
<feature type="region of interest" description="Disordered" evidence="1">
    <location>
        <begin position="76"/>
        <end position="132"/>
    </location>
</feature>
<gene>
    <name evidence="3" type="ORF">AJ80_04246</name>
</gene>